<feature type="compositionally biased region" description="Acidic residues" evidence="1">
    <location>
        <begin position="223"/>
        <end position="243"/>
    </location>
</feature>
<feature type="compositionally biased region" description="Basic residues" evidence="1">
    <location>
        <begin position="1"/>
        <end position="14"/>
    </location>
</feature>
<dbReference type="AlphaFoldDB" id="A0A6A5BM26"/>
<evidence type="ECO:0000313" key="2">
    <source>
        <dbReference type="EMBL" id="KAF0975381.1"/>
    </source>
</evidence>
<reference evidence="2 3" key="1">
    <citation type="journal article" date="2019" name="Sci. Rep.">
        <title>Nanopore sequencing improves the draft genome of the human pathogenic amoeba Naegleria fowleri.</title>
        <authorList>
            <person name="Liechti N."/>
            <person name="Schurch N."/>
            <person name="Bruggmann R."/>
            <person name="Wittwer M."/>
        </authorList>
    </citation>
    <scope>NUCLEOTIDE SEQUENCE [LARGE SCALE GENOMIC DNA]</scope>
    <source>
        <strain evidence="2 3">ATCC 30894</strain>
    </source>
</reference>
<evidence type="ECO:0000313" key="3">
    <source>
        <dbReference type="Proteomes" id="UP000444721"/>
    </source>
</evidence>
<dbReference type="VEuPathDB" id="AmoebaDB:NF0015220"/>
<accession>A0A6A5BM26</accession>
<dbReference type="EMBL" id="VFQX01000044">
    <property type="protein sequence ID" value="KAF0975381.1"/>
    <property type="molecule type" value="Genomic_DNA"/>
</dbReference>
<name>A0A6A5BM26_NAEFO</name>
<proteinExistence type="predicted"/>
<comment type="caution">
    <text evidence="2">The sequence shown here is derived from an EMBL/GenBank/DDBJ whole genome shotgun (WGS) entry which is preliminary data.</text>
</comment>
<dbReference type="VEuPathDB" id="AmoebaDB:FDP41_005375"/>
<evidence type="ECO:0000256" key="1">
    <source>
        <dbReference type="SAM" id="MobiDB-lite"/>
    </source>
</evidence>
<dbReference type="OrthoDB" id="10455142at2759"/>
<feature type="region of interest" description="Disordered" evidence="1">
    <location>
        <begin position="1"/>
        <end position="29"/>
    </location>
</feature>
<dbReference type="VEuPathDB" id="AmoebaDB:NfTy_065720"/>
<sequence>MRKQKLHNRKKRKPMKDQFNDDDDDDDDILFSTHEENNHSDEMVLSDDDASIEDSSIPIIHIAKPAQFFEIPLVRYGQELYMPLVYAKRFLNISSREIYSMYGRFEKLISLTERVCLNGNEMKVLSDLSKREGLDRSLHIKSNRNGISLFQIENLVKKVVKLQRDHNSQENADEENVHSNAESLLVPEDYSISSHLDLHHFILNVDNNIIESLNRNINRENPEETVEEESGEEIQSEGSDDDSYSTTSSLDDDNDNESNSVSNVKHTLSSVLEECDKKIIDTCPLHHDGVKKFQKLLVNLSKEKISNVFVPLDY</sequence>
<dbReference type="RefSeq" id="XP_044560094.1">
    <property type="nucleotide sequence ID" value="XM_044708892.1"/>
</dbReference>
<dbReference type="Proteomes" id="UP000444721">
    <property type="component" value="Unassembled WGS sequence"/>
</dbReference>
<gene>
    <name evidence="2" type="ORF">FDP41_005375</name>
</gene>
<feature type="compositionally biased region" description="Acidic residues" evidence="1">
    <location>
        <begin position="20"/>
        <end position="29"/>
    </location>
</feature>
<protein>
    <submittedName>
        <fullName evidence="2">Uncharacterized protein</fullName>
    </submittedName>
</protein>
<keyword evidence="3" id="KW-1185">Reference proteome</keyword>
<dbReference type="GeneID" id="68112593"/>
<dbReference type="OMA" id="MEWIIEM"/>
<feature type="region of interest" description="Disordered" evidence="1">
    <location>
        <begin position="219"/>
        <end position="262"/>
    </location>
</feature>
<organism evidence="2 3">
    <name type="scientific">Naegleria fowleri</name>
    <name type="common">Brain eating amoeba</name>
    <dbReference type="NCBI Taxonomy" id="5763"/>
    <lineage>
        <taxon>Eukaryota</taxon>
        <taxon>Discoba</taxon>
        <taxon>Heterolobosea</taxon>
        <taxon>Tetramitia</taxon>
        <taxon>Eutetramitia</taxon>
        <taxon>Vahlkampfiidae</taxon>
        <taxon>Naegleria</taxon>
    </lineage>
</organism>